<evidence type="ECO:0000313" key="4">
    <source>
        <dbReference type="Proteomes" id="UP000525336"/>
    </source>
</evidence>
<reference evidence="3 4" key="1">
    <citation type="submission" date="2019-09" db="EMBL/GenBank/DDBJ databases">
        <title>Draft genome sequencing and comparative genomics of hatchery-associated Vibrios.</title>
        <authorList>
            <person name="Kehlet-Delgado H."/>
            <person name="Mueller R.S."/>
        </authorList>
    </citation>
    <scope>NUCLEOTIDE SEQUENCE [LARGE SCALE GENOMIC DNA]</scope>
    <source>
        <strain evidence="3 4">00-90-10</strain>
    </source>
</reference>
<accession>A0A7Y3YMU3</accession>
<feature type="domain" description="HTH tetR-type" evidence="2">
    <location>
        <begin position="26"/>
        <end position="57"/>
    </location>
</feature>
<dbReference type="SUPFAM" id="SSF46689">
    <property type="entry name" value="Homeodomain-like"/>
    <property type="match status" value="1"/>
</dbReference>
<evidence type="ECO:0000256" key="1">
    <source>
        <dbReference type="ARBA" id="ARBA00023125"/>
    </source>
</evidence>
<dbReference type="PROSITE" id="PS01081">
    <property type="entry name" value="HTH_TETR_1"/>
    <property type="match status" value="1"/>
</dbReference>
<dbReference type="InterPro" id="IPR001647">
    <property type="entry name" value="HTH_TetR"/>
</dbReference>
<dbReference type="Gene3D" id="1.10.10.60">
    <property type="entry name" value="Homeodomain-like"/>
    <property type="match status" value="1"/>
</dbReference>
<dbReference type="GO" id="GO:0003677">
    <property type="term" value="F:DNA binding"/>
    <property type="evidence" value="ECO:0007669"/>
    <property type="project" value="UniProtKB-KW"/>
</dbReference>
<gene>
    <name evidence="3" type="ORF">F0245_06265</name>
</gene>
<dbReference type="EMBL" id="VTXW01000004">
    <property type="protein sequence ID" value="NOH32983.1"/>
    <property type="molecule type" value="Genomic_DNA"/>
</dbReference>
<name>A0A7Y3YMU3_9VIBR</name>
<dbReference type="RefSeq" id="WP_171367125.1">
    <property type="nucleotide sequence ID" value="NZ_VTXW01000004.1"/>
</dbReference>
<dbReference type="InterPro" id="IPR023772">
    <property type="entry name" value="DNA-bd_HTH_TetR-type_CS"/>
</dbReference>
<dbReference type="Proteomes" id="UP000525336">
    <property type="component" value="Unassembled WGS sequence"/>
</dbReference>
<dbReference type="SUPFAM" id="SSF48498">
    <property type="entry name" value="Tetracyclin repressor-like, C-terminal domain"/>
    <property type="match status" value="1"/>
</dbReference>
<proteinExistence type="predicted"/>
<keyword evidence="1" id="KW-0238">DNA-binding</keyword>
<dbReference type="AlphaFoldDB" id="A0A7Y3YMU3"/>
<dbReference type="Pfam" id="PF00440">
    <property type="entry name" value="TetR_N"/>
    <property type="match status" value="1"/>
</dbReference>
<dbReference type="Gene3D" id="1.10.357.10">
    <property type="entry name" value="Tetracycline Repressor, domain 2"/>
    <property type="match status" value="1"/>
</dbReference>
<evidence type="ECO:0000313" key="3">
    <source>
        <dbReference type="EMBL" id="NOH32983.1"/>
    </source>
</evidence>
<comment type="caution">
    <text evidence="3">The sequence shown here is derived from an EMBL/GenBank/DDBJ whole genome shotgun (WGS) entry which is preliminary data.</text>
</comment>
<evidence type="ECO:0000259" key="2">
    <source>
        <dbReference type="Pfam" id="PF00440"/>
    </source>
</evidence>
<dbReference type="InterPro" id="IPR009057">
    <property type="entry name" value="Homeodomain-like_sf"/>
</dbReference>
<organism evidence="3 4">
    <name type="scientific">Vibrio chagasii</name>
    <dbReference type="NCBI Taxonomy" id="170679"/>
    <lineage>
        <taxon>Bacteria</taxon>
        <taxon>Pseudomonadati</taxon>
        <taxon>Pseudomonadota</taxon>
        <taxon>Gammaproteobacteria</taxon>
        <taxon>Vibrionales</taxon>
        <taxon>Vibrionaceae</taxon>
        <taxon>Vibrio</taxon>
    </lineage>
</organism>
<protein>
    <submittedName>
        <fullName evidence="3">TetR family transcriptional regulator</fullName>
    </submittedName>
</protein>
<dbReference type="InterPro" id="IPR036271">
    <property type="entry name" value="Tet_transcr_reg_TetR-rel_C_sf"/>
</dbReference>
<sequence>MENIKRKGRPSQVSKADIIECALNLGFSNLSMHSIGKQLGVSATALYRHVSSKEELISLCCDHVMERVGSCDDKEWASYLLSFATNFREALLSRPGSVEFVRANQQFTPASSIIANEVLGIFREQQVDAEVGFMAFASVFTKVTDIVQHQERAEFLKNGEEPPSLPQIDTEQLPNLAWLFEQTKPVNYELYFEDGIKITIEGLKWFISQHSQHQNR</sequence>